<name>A0A6A7XZE7_9HYPH</name>
<organism evidence="2 3">
    <name type="scientific">Segnochrobactrum spirostomi</name>
    <dbReference type="NCBI Taxonomy" id="2608987"/>
    <lineage>
        <taxon>Bacteria</taxon>
        <taxon>Pseudomonadati</taxon>
        <taxon>Pseudomonadota</taxon>
        <taxon>Alphaproteobacteria</taxon>
        <taxon>Hyphomicrobiales</taxon>
        <taxon>Segnochrobactraceae</taxon>
        <taxon>Segnochrobactrum</taxon>
    </lineage>
</organism>
<keyword evidence="1" id="KW-0812">Transmembrane</keyword>
<gene>
    <name evidence="2" type="ORF">F0357_04390</name>
</gene>
<feature type="transmembrane region" description="Helical" evidence="1">
    <location>
        <begin position="20"/>
        <end position="39"/>
    </location>
</feature>
<sequence>MARRSRRRRRSSGGSHVVGIVLIVVALAALGGLGAFYFLTPKPPALDRATLCPLTGPRGVTVVLVDASDALPDVTRAEITTKIEDMAKALPPYDLLELRLLDPGSAGGKVVFSRCNPGDGKGASEFTANPELLKHRWEADFSAPLEKALSGGLALDQSETSPIIATIQEIAVQRFAGAANEAIPKHLVVVSDMLENAPGYSQYKGDLTYERFRASPVYRKLHTDLDGAEVTILYVQRKSGKKFDDAAHIKFWTDWIDDNGGRLDAAERLQGEG</sequence>
<evidence type="ECO:0000256" key="1">
    <source>
        <dbReference type="SAM" id="Phobius"/>
    </source>
</evidence>
<evidence type="ECO:0000313" key="3">
    <source>
        <dbReference type="Proteomes" id="UP000332515"/>
    </source>
</evidence>
<keyword evidence="3" id="KW-1185">Reference proteome</keyword>
<protein>
    <submittedName>
        <fullName evidence="2">Uncharacterized protein</fullName>
    </submittedName>
</protein>
<reference evidence="2 3" key="1">
    <citation type="submission" date="2019-09" db="EMBL/GenBank/DDBJ databases">
        <title>Segnochrobactrum spirostomi gen. nov., sp. nov., isolated from the ciliate Spirostomum cf. yagiui and description of a novel family, Segnochrobactraceae fam. nov. within the order Rhizobiales of the class Alphaproteobacteria.</title>
        <authorList>
            <person name="Akter S."/>
            <person name="Shazib S.U.A."/>
            <person name="Shin M.K."/>
        </authorList>
    </citation>
    <scope>NUCLEOTIDE SEQUENCE [LARGE SCALE GENOMIC DNA]</scope>
    <source>
        <strain evidence="2 3">Sp-1</strain>
    </source>
</reference>
<dbReference type="RefSeq" id="WP_153479189.1">
    <property type="nucleotide sequence ID" value="NZ_VWNA01000001.1"/>
</dbReference>
<keyword evidence="1" id="KW-1133">Transmembrane helix</keyword>
<dbReference type="AlphaFoldDB" id="A0A6A7XZE7"/>
<proteinExistence type="predicted"/>
<accession>A0A6A7XZE7</accession>
<keyword evidence="1" id="KW-0472">Membrane</keyword>
<dbReference type="Proteomes" id="UP000332515">
    <property type="component" value="Unassembled WGS sequence"/>
</dbReference>
<comment type="caution">
    <text evidence="2">The sequence shown here is derived from an EMBL/GenBank/DDBJ whole genome shotgun (WGS) entry which is preliminary data.</text>
</comment>
<evidence type="ECO:0000313" key="2">
    <source>
        <dbReference type="EMBL" id="MQT11923.1"/>
    </source>
</evidence>
<dbReference type="EMBL" id="VWNA01000001">
    <property type="protein sequence ID" value="MQT11923.1"/>
    <property type="molecule type" value="Genomic_DNA"/>
</dbReference>